<dbReference type="Gene3D" id="3.40.50.12370">
    <property type="match status" value="1"/>
</dbReference>
<evidence type="ECO:0000313" key="1">
    <source>
        <dbReference type="EMBL" id="POR55539.1"/>
    </source>
</evidence>
<dbReference type="OrthoDB" id="9804721at2"/>
<accession>A0A2S4MLR2</accession>
<keyword evidence="2" id="KW-1185">Reference proteome</keyword>
<proteinExistence type="predicted"/>
<sequence>MSYASILVDVPDDRPGAGRVDHAIWLARHLDARLVGLVAQAPATPEVSPDDTIGMVRDLIREQRIATQHQLDEAGRRFIALAGRQQCRGQWIAECEPRVPALIRHGRASDILVIGRDTVFDDEGGGSDLDKLLLNSGRPLLFIPHSAGQPFLRRNAIVLWHDDRAGRRVVRDALPVLRLMKQVVVVQLLDQENDALHSVSGTSDVAAFLQCHGIAARAVALKQMGMPTMERLRIFASDEGTDLIVGGGYTHHQLLHSGLAAEVDAMIELSIPCLISQ</sequence>
<organism evidence="1 2">
    <name type="scientific">Bosea psychrotolerans</name>
    <dbReference type="NCBI Taxonomy" id="1871628"/>
    <lineage>
        <taxon>Bacteria</taxon>
        <taxon>Pseudomonadati</taxon>
        <taxon>Pseudomonadota</taxon>
        <taxon>Alphaproteobacteria</taxon>
        <taxon>Hyphomicrobiales</taxon>
        <taxon>Boseaceae</taxon>
        <taxon>Bosea</taxon>
    </lineage>
</organism>
<gene>
    <name evidence="1" type="ORF">CYD53_102429</name>
</gene>
<dbReference type="AlphaFoldDB" id="A0A2S4MLR2"/>
<evidence type="ECO:0008006" key="3">
    <source>
        <dbReference type="Google" id="ProtNLM"/>
    </source>
</evidence>
<dbReference type="EMBL" id="PQFZ01000002">
    <property type="protein sequence ID" value="POR55539.1"/>
    <property type="molecule type" value="Genomic_DNA"/>
</dbReference>
<dbReference type="Proteomes" id="UP000236919">
    <property type="component" value="Unassembled WGS sequence"/>
</dbReference>
<evidence type="ECO:0000313" key="2">
    <source>
        <dbReference type="Proteomes" id="UP000236919"/>
    </source>
</evidence>
<reference evidence="1 2" key="1">
    <citation type="submission" date="2018-01" db="EMBL/GenBank/DDBJ databases">
        <title>Genomic Encyclopedia of Type Strains, Phase III (KMG-III): the genomes of soil and plant-associated and newly described type strains.</title>
        <authorList>
            <person name="Whitman W."/>
        </authorList>
    </citation>
    <scope>NUCLEOTIDE SEQUENCE [LARGE SCALE GENOMIC DNA]</scope>
    <source>
        <strain evidence="1 2">1131</strain>
    </source>
</reference>
<comment type="caution">
    <text evidence="1">The sequence shown here is derived from an EMBL/GenBank/DDBJ whole genome shotgun (WGS) entry which is preliminary data.</text>
</comment>
<dbReference type="RefSeq" id="WP_103717024.1">
    <property type="nucleotide sequence ID" value="NZ_PQFZ01000002.1"/>
</dbReference>
<name>A0A2S4MLR2_9HYPH</name>
<protein>
    <recommendedName>
        <fullName evidence="3">Universal stress protein family protein</fullName>
    </recommendedName>
</protein>
<dbReference type="SUPFAM" id="SSF52402">
    <property type="entry name" value="Adenine nucleotide alpha hydrolases-like"/>
    <property type="match status" value="1"/>
</dbReference>